<name>A0ABD0X209_UMBPY</name>
<dbReference type="InterPro" id="IPR052223">
    <property type="entry name" value="Actin_Cytoskeleton_Reg"/>
</dbReference>
<feature type="compositionally biased region" description="Low complexity" evidence="8">
    <location>
        <begin position="233"/>
        <end position="244"/>
    </location>
</feature>
<dbReference type="GO" id="GO:0015629">
    <property type="term" value="C:actin cytoskeleton"/>
    <property type="evidence" value="ECO:0007669"/>
    <property type="project" value="UniProtKB-ARBA"/>
</dbReference>
<feature type="coiled-coil region" evidence="7">
    <location>
        <begin position="588"/>
        <end position="622"/>
    </location>
</feature>
<evidence type="ECO:0000256" key="1">
    <source>
        <dbReference type="ARBA" id="ARBA00004245"/>
    </source>
</evidence>
<dbReference type="SMART" id="SM00233">
    <property type="entry name" value="PH"/>
    <property type="match status" value="2"/>
</dbReference>
<comment type="subcellular location">
    <subcellularLocation>
        <location evidence="1">Cytoplasm</location>
        <location evidence="1">Cytoskeleton</location>
    </subcellularLocation>
</comment>
<feature type="compositionally biased region" description="Basic and acidic residues" evidence="8">
    <location>
        <begin position="1394"/>
        <end position="1403"/>
    </location>
</feature>
<feature type="region of interest" description="Disordered" evidence="8">
    <location>
        <begin position="1383"/>
        <end position="1404"/>
    </location>
</feature>
<sequence length="1720" mass="193773">MDQAKPIYGGWLCLAPEGTDFNNPMQRSRKWQRRFFILYDNGSLSFALDELTSTLPQGTVNMNGCTEMVDAEPRTGQRNTLCIVTPDQEVFIRGENKEIINGWSEQLIVFPRNKHNQKKKRKVESTSQEPSPAKMAATEPSFSLMESGDPQSSFCQEEPPTGGPDVDPVWPVTDTDPLGLDKTPAGHDPQYLPLTYDSGRQLSSSTSIRDYVASKGTGSAYLATEPNPIRSHPTANNRNPNTATSHYREPERPIGGVPVSAGSNEDLQAGSRTGRSKARINQREKLQSCGELGPGQLTAPVPERRSKSLDRRTSESAMTPDLLNFKKGWMMKMDKEDEWRKYWFVLSADSLRYYKDSLAEENSDLNGEIDLSKCHNVSEYQVQRNYGFQIHTQKCVYTLSAMTAGIRRNWIKALMKNVHPSSAPDVASSLPAHHIPCCPPDNLPLPKPDVTQESSLSAEVPSERAQGPKQNRIYEKRREGRSKTFDWTELRPMLATEQGVGPEVMQPPLMELGDLERKRRREERRRRYECVLGFPPAWETERGGGDVGPSLTRTQQREIDECWQQVERSVCSPERSVSLNKESQCKDREDIEMLLQTFNRKVEELEGQLAVSELSRFELEAQLATARGYQEPFSDPLEAPSSPELGLPSLEILTVSYLETRELLLQQKLKRRSMQEQLLQHGLENHSSPGSHQSPPTSIWLHDTEGNLLDQLIHGIPTPSDMDLSSDSAPNSGHENIGPNRSSEASSQQYETVCPESHPTSIACCPDSLSRGETHSKANSMRIDLPARCETPRTTDEYADPDQAIVLRRLAQEVELLSNQNKALNQRNQEMLNQLTEADREIERLKARLSSKYSGSDFHPKAEQHSQAKVEGLEGELCRRDQQLQEAQCLVDSLDQRLRDTELQLREATLKALGFPAAQEAEEDDEGDDEVKEEEAEEEIINAGHLEEKERERLKMCLQDMEAKQLELEKQLLHTEQTCRELQACNTELTEVGRLYSIRAREAEADVMRLSEEVETIRMLSKEQGLRCWSEGKWQDEIVLLSGNEKIQQVAEGIMAMSRTLGRVLQVIDRSDMNVVKALLDNEHVEVNQTVVTQVQLEEAFWDGLLKGLKANPSQSAEEKLTDIVLCQSLESMVVQNQMLHLAYSLFSQGNVEALSLGRINACRSLRGLHIIGDITGETVSETEEGDEERILNVHNTQKDAENVFSQHFTEITQERMFLLDQIASSVRASANNDLQSLAERLCHYHRVSGPWLASIHCTAMEAFSSYRISRLNSLHKRKCQGTQQKLIIASSSPLLCSSCAGRLSATLGLNKECIDLPKTELLDNTEQQATGSPDLAGGDVGRVRTYAEVVEGGSLTNLMERPVVMVGAGLGDVLTNIQDFESGDNAEWGSTSEAHEGRRDSLGEEELKDGLSSLKDRVKELEEQLSVTTEDIKAEHDGIIASLRLKHEEDVNKLKEFYERGFDSIEECHQKVLRELQLRHQEEVQRLQRDTDRLLDEETAATVTAIEALKNAHRAELEREIQRAFQTNNIAGDKDIGTICRQHSEELASCHRELEVLSQQYCLKCLECSQLAQALEAERQALGQCQQENTDLRSRNQDLSGNLAAEISRLCSVAKQEAVHFHQERDVYELEITLRVKESEVQCLRHEIISLKDEIQTAHRDNRYISEKYKDISTELGVLRAKAVVDVGQLRENLMLAHKALEELSSAVDSDSEYQRTEC</sequence>
<keyword evidence="2" id="KW-0963">Cytoplasm</keyword>
<evidence type="ECO:0000256" key="3">
    <source>
        <dbReference type="ARBA" id="ARBA00022553"/>
    </source>
</evidence>
<feature type="compositionally biased region" description="Polar residues" evidence="8">
    <location>
        <begin position="723"/>
        <end position="751"/>
    </location>
</feature>
<dbReference type="Proteomes" id="UP001557470">
    <property type="component" value="Unassembled WGS sequence"/>
</dbReference>
<feature type="compositionally biased region" description="Basic and acidic residues" evidence="8">
    <location>
        <begin position="302"/>
        <end position="314"/>
    </location>
</feature>
<evidence type="ECO:0000313" key="11">
    <source>
        <dbReference type="Proteomes" id="UP001557470"/>
    </source>
</evidence>
<comment type="caution">
    <text evidence="10">The sequence shown here is derived from an EMBL/GenBank/DDBJ whole genome shotgun (WGS) entry which is preliminary data.</text>
</comment>
<feature type="coiled-coil region" evidence="7">
    <location>
        <begin position="884"/>
        <end position="911"/>
    </location>
</feature>
<feature type="coiled-coil region" evidence="7">
    <location>
        <begin position="1541"/>
        <end position="1596"/>
    </location>
</feature>
<feature type="domain" description="PH" evidence="9">
    <location>
        <begin position="323"/>
        <end position="419"/>
    </location>
</feature>
<feature type="region of interest" description="Disordered" evidence="8">
    <location>
        <begin position="222"/>
        <end position="315"/>
    </location>
</feature>
<feature type="region of interest" description="Disordered" evidence="8">
    <location>
        <begin position="114"/>
        <end position="176"/>
    </location>
</feature>
<keyword evidence="4 7" id="KW-0175">Coiled coil</keyword>
<accession>A0ABD0X209</accession>
<feature type="coiled-coil region" evidence="7">
    <location>
        <begin position="1405"/>
        <end position="1432"/>
    </location>
</feature>
<dbReference type="FunFam" id="2.30.29.30:FF:000133">
    <property type="entry name" value="myosin phosphatase Rho-interacting protein isoform X1"/>
    <property type="match status" value="1"/>
</dbReference>
<evidence type="ECO:0000313" key="10">
    <source>
        <dbReference type="EMBL" id="KAL0993344.1"/>
    </source>
</evidence>
<gene>
    <name evidence="10" type="ORF">UPYG_G00106410</name>
</gene>
<dbReference type="SUPFAM" id="SSF50729">
    <property type="entry name" value="PH domain-like"/>
    <property type="match status" value="2"/>
</dbReference>
<organism evidence="10 11">
    <name type="scientific">Umbra pygmaea</name>
    <name type="common">Eastern mudminnow</name>
    <dbReference type="NCBI Taxonomy" id="75934"/>
    <lineage>
        <taxon>Eukaryota</taxon>
        <taxon>Metazoa</taxon>
        <taxon>Chordata</taxon>
        <taxon>Craniata</taxon>
        <taxon>Vertebrata</taxon>
        <taxon>Euteleostomi</taxon>
        <taxon>Actinopterygii</taxon>
        <taxon>Neopterygii</taxon>
        <taxon>Teleostei</taxon>
        <taxon>Protacanthopterygii</taxon>
        <taxon>Esociformes</taxon>
        <taxon>Umbridae</taxon>
        <taxon>Umbra</taxon>
    </lineage>
</organism>
<evidence type="ECO:0000256" key="2">
    <source>
        <dbReference type="ARBA" id="ARBA00022490"/>
    </source>
</evidence>
<keyword evidence="3" id="KW-0597">Phosphoprotein</keyword>
<evidence type="ECO:0000256" key="5">
    <source>
        <dbReference type="ARBA" id="ARBA00023203"/>
    </source>
</evidence>
<feature type="compositionally biased region" description="Polar residues" evidence="8">
    <location>
        <begin position="261"/>
        <end position="273"/>
    </location>
</feature>
<dbReference type="EMBL" id="JAGEUA010000003">
    <property type="protein sequence ID" value="KAL0993344.1"/>
    <property type="molecule type" value="Genomic_DNA"/>
</dbReference>
<dbReference type="InterPro" id="IPR001849">
    <property type="entry name" value="PH_domain"/>
</dbReference>
<evidence type="ECO:0000256" key="7">
    <source>
        <dbReference type="SAM" id="Coils"/>
    </source>
</evidence>
<evidence type="ECO:0000256" key="4">
    <source>
        <dbReference type="ARBA" id="ARBA00023054"/>
    </source>
</evidence>
<dbReference type="Pfam" id="PF00169">
    <property type="entry name" value="PH"/>
    <property type="match status" value="2"/>
</dbReference>
<feature type="compositionally biased region" description="Acidic residues" evidence="8">
    <location>
        <begin position="920"/>
        <end position="939"/>
    </location>
</feature>
<feature type="domain" description="PH" evidence="9">
    <location>
        <begin position="5"/>
        <end position="112"/>
    </location>
</feature>
<evidence type="ECO:0000256" key="6">
    <source>
        <dbReference type="ARBA" id="ARBA00023212"/>
    </source>
</evidence>
<dbReference type="Gene3D" id="2.30.29.30">
    <property type="entry name" value="Pleckstrin-homology domain (PH domain)/Phosphotyrosine-binding domain (PTB)"/>
    <property type="match status" value="2"/>
</dbReference>
<keyword evidence="6" id="KW-0206">Cytoskeleton</keyword>
<dbReference type="PANTHER" id="PTHR17271:SF12">
    <property type="entry name" value="MYOSIN PHOSPHATASE RHO-INTERACTING PROTEIN ISOFORM X1"/>
    <property type="match status" value="1"/>
</dbReference>
<feature type="compositionally biased region" description="Low complexity" evidence="8">
    <location>
        <begin position="159"/>
        <end position="176"/>
    </location>
</feature>
<dbReference type="PROSITE" id="PS50003">
    <property type="entry name" value="PH_DOMAIN"/>
    <property type="match status" value="2"/>
</dbReference>
<feature type="coiled-coil region" evidence="7">
    <location>
        <begin position="807"/>
        <end position="848"/>
    </location>
</feature>
<evidence type="ECO:0000256" key="8">
    <source>
        <dbReference type="SAM" id="MobiDB-lite"/>
    </source>
</evidence>
<dbReference type="PANTHER" id="PTHR17271">
    <property type="entry name" value="PLECKSTRIN HOMOLOGY PH DOMAIN-CONTAINING PROTEIN"/>
    <property type="match status" value="1"/>
</dbReference>
<keyword evidence="5" id="KW-0009">Actin-binding</keyword>
<feature type="coiled-coil region" evidence="7">
    <location>
        <begin position="951"/>
        <end position="1020"/>
    </location>
</feature>
<feature type="coiled-coil region" evidence="7">
    <location>
        <begin position="1635"/>
        <end position="1662"/>
    </location>
</feature>
<feature type="region of interest" description="Disordered" evidence="8">
    <location>
        <begin position="712"/>
        <end position="758"/>
    </location>
</feature>
<feature type="region of interest" description="Disordered" evidence="8">
    <location>
        <begin position="439"/>
        <end position="478"/>
    </location>
</feature>
<feature type="region of interest" description="Disordered" evidence="8">
    <location>
        <begin position="914"/>
        <end position="939"/>
    </location>
</feature>
<keyword evidence="11" id="KW-1185">Reference proteome</keyword>
<dbReference type="GO" id="GO:0003779">
    <property type="term" value="F:actin binding"/>
    <property type="evidence" value="ECO:0007669"/>
    <property type="project" value="UniProtKB-KW"/>
</dbReference>
<evidence type="ECO:0000259" key="9">
    <source>
        <dbReference type="PROSITE" id="PS50003"/>
    </source>
</evidence>
<reference evidence="10 11" key="1">
    <citation type="submission" date="2024-06" db="EMBL/GenBank/DDBJ databases">
        <authorList>
            <person name="Pan Q."/>
            <person name="Wen M."/>
            <person name="Jouanno E."/>
            <person name="Zahm M."/>
            <person name="Klopp C."/>
            <person name="Cabau C."/>
            <person name="Louis A."/>
            <person name="Berthelot C."/>
            <person name="Parey E."/>
            <person name="Roest Crollius H."/>
            <person name="Montfort J."/>
            <person name="Robinson-Rechavi M."/>
            <person name="Bouchez O."/>
            <person name="Lampietro C."/>
            <person name="Lopez Roques C."/>
            <person name="Donnadieu C."/>
            <person name="Postlethwait J."/>
            <person name="Bobe J."/>
            <person name="Verreycken H."/>
            <person name="Guiguen Y."/>
        </authorList>
    </citation>
    <scope>NUCLEOTIDE SEQUENCE [LARGE SCALE GENOMIC DNA]</scope>
    <source>
        <strain evidence="10">Up_M1</strain>
        <tissue evidence="10">Testis</tissue>
    </source>
</reference>
<dbReference type="InterPro" id="IPR011993">
    <property type="entry name" value="PH-like_dom_sf"/>
</dbReference>
<protein>
    <recommendedName>
        <fullName evidence="9">PH domain-containing protein</fullName>
    </recommendedName>
</protein>
<proteinExistence type="predicted"/>